<sequence length="333" mass="36284">MADSVSVDDVSVQVADNDGASSEHFNEGTSEGRVDVGIHPLVLMNLCDHWTRVHAAASLTGPPTAKPVVGALFGIQKGREIEVIDSFELPSAHELSVSDSNLSLKAFLTQRTEQFATVFPGFEFLGWYAVQDKIHASDLATHRMLMEFNESPLFLVLDPTPPPAQPKDHAKVKLPLALYESELHVVNNAPTMLFVKTPFKVTTTESEGIALDHISKVAPTNATAQSSLHGSLGSLRDATHMLDKQLGVLRRFLEATKNGEIPVDHALLRQVASSCQQLPAMKSALFDASFAQEYNDTLLVTYLATLTKGMACTNAVLDKFTIAQERPARSFMM</sequence>
<dbReference type="VEuPathDB" id="FungiDB:H257_08538"/>
<feature type="compositionally biased region" description="Low complexity" evidence="3">
    <location>
        <begin position="1"/>
        <end position="18"/>
    </location>
</feature>
<dbReference type="GeneID" id="20810534"/>
<keyword evidence="2" id="KW-0539">Nucleus</keyword>
<dbReference type="CDD" id="cd08063">
    <property type="entry name" value="MPN_CSN6"/>
    <property type="match status" value="1"/>
</dbReference>
<dbReference type="InterPro" id="IPR000555">
    <property type="entry name" value="JAMM/MPN+_dom"/>
</dbReference>
<dbReference type="InterPro" id="IPR033859">
    <property type="entry name" value="MPN_CSN6"/>
</dbReference>
<dbReference type="Pfam" id="PF13012">
    <property type="entry name" value="MitMem_reg"/>
    <property type="match status" value="1"/>
</dbReference>
<evidence type="ECO:0000313" key="5">
    <source>
        <dbReference type="EMBL" id="ETV77637.1"/>
    </source>
</evidence>
<accession>W4GD83</accession>
<keyword evidence="2" id="KW-0736">Signalosome</keyword>
<dbReference type="OrthoDB" id="1378at2759"/>
<dbReference type="GO" id="GO:0008237">
    <property type="term" value="F:metallopeptidase activity"/>
    <property type="evidence" value="ECO:0007669"/>
    <property type="project" value="InterPro"/>
</dbReference>
<evidence type="ECO:0000256" key="3">
    <source>
        <dbReference type="SAM" id="MobiDB-lite"/>
    </source>
</evidence>
<dbReference type="PROSITE" id="PS50249">
    <property type="entry name" value="MPN"/>
    <property type="match status" value="1"/>
</dbReference>
<dbReference type="GO" id="GO:0005737">
    <property type="term" value="C:cytoplasm"/>
    <property type="evidence" value="ECO:0007669"/>
    <property type="project" value="UniProtKB-SubCell"/>
</dbReference>
<feature type="domain" description="MPN" evidence="4">
    <location>
        <begin position="36"/>
        <end position="177"/>
    </location>
</feature>
<comment type="function">
    <text evidence="2">Component of the COP9 signalosome complex (CSN), a complex involved in various cellular and developmental processes.</text>
</comment>
<name>W4GD83_APHAT</name>
<comment type="similarity">
    <text evidence="1 2">Belongs to the peptidase M67A family. CSN6 subfamily.</text>
</comment>
<dbReference type="GO" id="GO:0000338">
    <property type="term" value="P:protein deneddylation"/>
    <property type="evidence" value="ECO:0007669"/>
    <property type="project" value="InterPro"/>
</dbReference>
<dbReference type="InterPro" id="IPR024969">
    <property type="entry name" value="EIF3F/CSN6-like_C"/>
</dbReference>
<comment type="subcellular location">
    <subcellularLocation>
        <location evidence="2">Cytoplasm</location>
    </subcellularLocation>
    <subcellularLocation>
        <location evidence="2">Nucleus</location>
    </subcellularLocation>
</comment>
<evidence type="ECO:0000256" key="2">
    <source>
        <dbReference type="RuleBase" id="RU367006"/>
    </source>
</evidence>
<protein>
    <recommendedName>
        <fullName evidence="2">COP9 signalosome complex subunit 6</fullName>
    </recommendedName>
</protein>
<gene>
    <name evidence="5" type="ORF">H257_08538</name>
</gene>
<dbReference type="STRING" id="112090.W4GD83"/>
<dbReference type="Gene3D" id="3.40.140.10">
    <property type="entry name" value="Cytidine Deaminase, domain 2"/>
    <property type="match status" value="1"/>
</dbReference>
<reference evidence="5" key="1">
    <citation type="submission" date="2013-12" db="EMBL/GenBank/DDBJ databases">
        <title>The Genome Sequence of Aphanomyces astaci APO3.</title>
        <authorList>
            <consortium name="The Broad Institute Genomics Platform"/>
            <person name="Russ C."/>
            <person name="Tyler B."/>
            <person name="van West P."/>
            <person name="Dieguez-Uribeondo J."/>
            <person name="Young S.K."/>
            <person name="Zeng Q."/>
            <person name="Gargeya S."/>
            <person name="Fitzgerald M."/>
            <person name="Abouelleil A."/>
            <person name="Alvarado L."/>
            <person name="Chapman S.B."/>
            <person name="Gainer-Dewar J."/>
            <person name="Goldberg J."/>
            <person name="Griggs A."/>
            <person name="Gujja S."/>
            <person name="Hansen M."/>
            <person name="Howarth C."/>
            <person name="Imamovic A."/>
            <person name="Ireland A."/>
            <person name="Larimer J."/>
            <person name="McCowan C."/>
            <person name="Murphy C."/>
            <person name="Pearson M."/>
            <person name="Poon T.W."/>
            <person name="Priest M."/>
            <person name="Roberts A."/>
            <person name="Saif S."/>
            <person name="Shea T."/>
            <person name="Sykes S."/>
            <person name="Wortman J."/>
            <person name="Nusbaum C."/>
            <person name="Birren B."/>
        </authorList>
    </citation>
    <scope>NUCLEOTIDE SEQUENCE [LARGE SCALE GENOMIC DNA]</scope>
    <source>
        <strain evidence="5">APO3</strain>
    </source>
</reference>
<dbReference type="InterPro" id="IPR037518">
    <property type="entry name" value="MPN"/>
</dbReference>
<organism evidence="5">
    <name type="scientific">Aphanomyces astaci</name>
    <name type="common">Crayfish plague agent</name>
    <dbReference type="NCBI Taxonomy" id="112090"/>
    <lineage>
        <taxon>Eukaryota</taxon>
        <taxon>Sar</taxon>
        <taxon>Stramenopiles</taxon>
        <taxon>Oomycota</taxon>
        <taxon>Saprolegniomycetes</taxon>
        <taxon>Saprolegniales</taxon>
        <taxon>Verrucalvaceae</taxon>
        <taxon>Aphanomyces</taxon>
    </lineage>
</organism>
<dbReference type="PANTHER" id="PTHR10540">
    <property type="entry name" value="EUKARYOTIC TRANSLATION INITIATION FACTOR 3 SUBUNIT F-RELATED"/>
    <property type="match status" value="1"/>
</dbReference>
<proteinExistence type="inferred from homology"/>
<evidence type="ECO:0000256" key="1">
    <source>
        <dbReference type="ARBA" id="ARBA00010893"/>
    </source>
</evidence>
<dbReference type="SMART" id="SM00232">
    <property type="entry name" value="JAB_MPN"/>
    <property type="match status" value="1"/>
</dbReference>
<dbReference type="Pfam" id="PF01398">
    <property type="entry name" value="JAB"/>
    <property type="match status" value="1"/>
</dbReference>
<feature type="region of interest" description="Disordered" evidence="3">
    <location>
        <begin position="1"/>
        <end position="30"/>
    </location>
</feature>
<dbReference type="PANTHER" id="PTHR10540:SF8">
    <property type="entry name" value="COP9 SIGNALOSOME COMPLEX SUBUNIT 6"/>
    <property type="match status" value="1"/>
</dbReference>
<dbReference type="AlphaFoldDB" id="W4GD83"/>
<dbReference type="RefSeq" id="XP_009832747.1">
    <property type="nucleotide sequence ID" value="XM_009834445.1"/>
</dbReference>
<dbReference type="EMBL" id="KI913132">
    <property type="protein sequence ID" value="ETV77637.1"/>
    <property type="molecule type" value="Genomic_DNA"/>
</dbReference>
<keyword evidence="2" id="KW-0963">Cytoplasm</keyword>
<evidence type="ECO:0000259" key="4">
    <source>
        <dbReference type="PROSITE" id="PS50249"/>
    </source>
</evidence>
<dbReference type="GO" id="GO:0008180">
    <property type="term" value="C:COP9 signalosome"/>
    <property type="evidence" value="ECO:0007669"/>
    <property type="project" value="UniProtKB-UniRule"/>
</dbReference>